<keyword evidence="2" id="KW-1133">Transmembrane helix</keyword>
<proteinExistence type="predicted"/>
<protein>
    <recommendedName>
        <fullName evidence="5">DUF4352 domain-containing protein</fullName>
    </recommendedName>
</protein>
<feature type="region of interest" description="Disordered" evidence="1">
    <location>
        <begin position="1"/>
        <end position="40"/>
    </location>
</feature>
<keyword evidence="4" id="KW-1185">Reference proteome</keyword>
<evidence type="ECO:0000256" key="1">
    <source>
        <dbReference type="SAM" id="MobiDB-lite"/>
    </source>
</evidence>
<evidence type="ECO:0000256" key="2">
    <source>
        <dbReference type="SAM" id="Phobius"/>
    </source>
</evidence>
<dbReference type="EMBL" id="BAAATJ010000004">
    <property type="protein sequence ID" value="GAA2391552.1"/>
    <property type="molecule type" value="Genomic_DNA"/>
</dbReference>
<feature type="region of interest" description="Disordered" evidence="1">
    <location>
        <begin position="280"/>
        <end position="300"/>
    </location>
</feature>
<evidence type="ECO:0008006" key="5">
    <source>
        <dbReference type="Google" id="ProtNLM"/>
    </source>
</evidence>
<organism evidence="3 4">
    <name type="scientific">Streptomyces glaucosporus</name>
    <dbReference type="NCBI Taxonomy" id="284044"/>
    <lineage>
        <taxon>Bacteria</taxon>
        <taxon>Bacillati</taxon>
        <taxon>Actinomycetota</taxon>
        <taxon>Actinomycetes</taxon>
        <taxon>Kitasatosporales</taxon>
        <taxon>Streptomycetaceae</taxon>
        <taxon>Streptomyces</taxon>
    </lineage>
</organism>
<gene>
    <name evidence="3" type="ORF">GCM10010420_14690</name>
</gene>
<evidence type="ECO:0000313" key="4">
    <source>
        <dbReference type="Proteomes" id="UP001500058"/>
    </source>
</evidence>
<name>A0ABP5V415_9ACTN</name>
<dbReference type="RefSeq" id="WP_344630043.1">
    <property type="nucleotide sequence ID" value="NZ_BAAATJ010000004.1"/>
</dbReference>
<accession>A0ABP5V415</accession>
<evidence type="ECO:0000313" key="3">
    <source>
        <dbReference type="EMBL" id="GAA2391552.1"/>
    </source>
</evidence>
<keyword evidence="2" id="KW-0812">Transmembrane</keyword>
<comment type="caution">
    <text evidence="3">The sequence shown here is derived from an EMBL/GenBank/DDBJ whole genome shotgun (WGS) entry which is preliminary data.</text>
</comment>
<keyword evidence="2" id="KW-0472">Membrane</keyword>
<sequence length="300" mass="32345">MVDTEETDGLPDEGPGQTAHGRTDRPPETPPAAESQEQKGGFWEKQQKILEFAGGTVALIGGIVGLVFVLWPDAQPEPEPDPSPVELVDSDVDREENVAADVVFDGQVTNRFQDRASVVSATLRNSGDNPVLITHAEVRITALHVVDCGYGAGATDIKARYDIKVPDGATKGSKISRKMKYTLPPHTQERVAFTVGPRRYGEGSVPRVYTFTVALHLDDGSEVVIPEISYLSPLSLAEEFLAHAEQAINPEPGIGAGLMDPSCVSRQARSLEQLVRSASRPSPELREFSKELSGIATAHE</sequence>
<reference evidence="4" key="1">
    <citation type="journal article" date="2019" name="Int. J. Syst. Evol. Microbiol.">
        <title>The Global Catalogue of Microorganisms (GCM) 10K type strain sequencing project: providing services to taxonomists for standard genome sequencing and annotation.</title>
        <authorList>
            <consortium name="The Broad Institute Genomics Platform"/>
            <consortium name="The Broad Institute Genome Sequencing Center for Infectious Disease"/>
            <person name="Wu L."/>
            <person name="Ma J."/>
        </authorList>
    </citation>
    <scope>NUCLEOTIDE SEQUENCE [LARGE SCALE GENOMIC DNA]</scope>
    <source>
        <strain evidence="4">JCM 6921</strain>
    </source>
</reference>
<dbReference type="Proteomes" id="UP001500058">
    <property type="component" value="Unassembled WGS sequence"/>
</dbReference>
<feature type="compositionally biased region" description="Acidic residues" evidence="1">
    <location>
        <begin position="1"/>
        <end position="11"/>
    </location>
</feature>
<feature type="transmembrane region" description="Helical" evidence="2">
    <location>
        <begin position="49"/>
        <end position="71"/>
    </location>
</feature>